<dbReference type="Gene3D" id="3.40.50.12780">
    <property type="entry name" value="N-terminal domain of ligase-like"/>
    <property type="match status" value="1"/>
</dbReference>
<evidence type="ECO:0000259" key="3">
    <source>
        <dbReference type="Pfam" id="PF00501"/>
    </source>
</evidence>
<dbReference type="Pfam" id="PF00501">
    <property type="entry name" value="AMP-binding"/>
    <property type="match status" value="1"/>
</dbReference>
<dbReference type="Proteomes" id="UP000465306">
    <property type="component" value="Unassembled WGS sequence"/>
</dbReference>
<proteinExistence type="inferred from homology"/>
<dbReference type="InterPro" id="IPR020845">
    <property type="entry name" value="AMP-binding_CS"/>
</dbReference>
<evidence type="ECO:0000256" key="2">
    <source>
        <dbReference type="ARBA" id="ARBA00022598"/>
    </source>
</evidence>
<organism evidence="5 6">
    <name type="scientific">Mycobacterium kubicae</name>
    <dbReference type="NCBI Taxonomy" id="120959"/>
    <lineage>
        <taxon>Bacteria</taxon>
        <taxon>Bacillati</taxon>
        <taxon>Actinomycetota</taxon>
        <taxon>Actinomycetes</taxon>
        <taxon>Mycobacteriales</taxon>
        <taxon>Mycobacteriaceae</taxon>
        <taxon>Mycobacterium</taxon>
        <taxon>Mycobacterium simiae complex</taxon>
    </lineage>
</organism>
<dbReference type="InterPro" id="IPR000873">
    <property type="entry name" value="AMP-dep_synth/lig_dom"/>
</dbReference>
<feature type="domain" description="AMP-dependent synthetase/ligase" evidence="3">
    <location>
        <begin position="42"/>
        <end position="393"/>
    </location>
</feature>
<dbReference type="PANTHER" id="PTHR43201:SF5">
    <property type="entry name" value="MEDIUM-CHAIN ACYL-COA LIGASE ACSF2, MITOCHONDRIAL"/>
    <property type="match status" value="1"/>
</dbReference>
<evidence type="ECO:0000313" key="6">
    <source>
        <dbReference type="Proteomes" id="UP000465306"/>
    </source>
</evidence>
<dbReference type="PROSITE" id="PS00455">
    <property type="entry name" value="AMP_BINDING"/>
    <property type="match status" value="1"/>
</dbReference>
<reference evidence="5 6" key="1">
    <citation type="journal article" date="2019" name="Emerg. Microbes Infect.">
        <title>Comprehensive subspecies identification of 175 nontuberculous mycobacteria species based on 7547 genomic profiles.</title>
        <authorList>
            <person name="Matsumoto Y."/>
            <person name="Kinjo T."/>
            <person name="Motooka D."/>
            <person name="Nabeya D."/>
            <person name="Jung N."/>
            <person name="Uechi K."/>
            <person name="Horii T."/>
            <person name="Iida T."/>
            <person name="Fujita J."/>
            <person name="Nakamura S."/>
        </authorList>
    </citation>
    <scope>NUCLEOTIDE SEQUENCE [LARGE SCALE GENOMIC DNA]</scope>
    <source>
        <strain evidence="5 6">JCM 13573</strain>
    </source>
</reference>
<dbReference type="Pfam" id="PF13193">
    <property type="entry name" value="AMP-binding_C"/>
    <property type="match status" value="1"/>
</dbReference>
<dbReference type="EMBL" id="BLKU01000001">
    <property type="protein sequence ID" value="GFG62694.1"/>
    <property type="molecule type" value="Genomic_DNA"/>
</dbReference>
<dbReference type="PANTHER" id="PTHR43201">
    <property type="entry name" value="ACYL-COA SYNTHETASE"/>
    <property type="match status" value="1"/>
</dbReference>
<evidence type="ECO:0000313" key="5">
    <source>
        <dbReference type="EMBL" id="GFG62694.1"/>
    </source>
</evidence>
<dbReference type="SUPFAM" id="SSF56801">
    <property type="entry name" value="Acetyl-CoA synthetase-like"/>
    <property type="match status" value="1"/>
</dbReference>
<comment type="similarity">
    <text evidence="1">Belongs to the ATP-dependent AMP-binding enzyme family.</text>
</comment>
<keyword evidence="6" id="KW-1185">Reference proteome</keyword>
<feature type="domain" description="AMP-binding enzyme C-terminal" evidence="4">
    <location>
        <begin position="444"/>
        <end position="520"/>
    </location>
</feature>
<evidence type="ECO:0000256" key="1">
    <source>
        <dbReference type="ARBA" id="ARBA00006432"/>
    </source>
</evidence>
<protein>
    <submittedName>
        <fullName evidence="5">Cyclohexanecarboxylate-CoA ligase</fullName>
    </submittedName>
</protein>
<evidence type="ECO:0000259" key="4">
    <source>
        <dbReference type="Pfam" id="PF13193"/>
    </source>
</evidence>
<sequence>MSDGVVSRKIVGGRSIRWDDRRAAAAYAEGWWVRETLADALRAAAEDTPQRPAVVDGEHRLDCQSLWRQATALAQSLLARIPPSSVVSFLLPNWHEAAVIYLGATLAGMVANPILPSMRDRELRFILEDADSRMIFIPAEYNRHDYPSMLARVTSQLESPPQVVVVRGEGTSDQLPFPALLADAGDAMRLPALDPDAVRMILYTSGTTGHPKGVLHTHNSIHALIRQIGEHWMVEPGDSFLVASPIAHIGGSIYAFECPLLLKTTAVLLNRWNADTAVQLMQAERCTHMAGATPFLEQLLTAAQTAHTRLPDLKLFVCGGASVSTALIHRAAGYFASAVVTRVYGSTEVPVTTIGAPGNSDRAADTDGRVGVADIRLVDGEIRVRGPQMLVGYQHREDEATAFDADGYFRTGDLGRWVDDEYLVVTGRAKDLIIRNGENISPKEVEDILAGHPAITEIAIVGLPDERTGERACAVVVPAAAPGPDVADLRGFLEEAGVARFKVPEQVVIWDLLPKNDAGKVLKHQIKAALLKTER</sequence>
<keyword evidence="2 5" id="KW-0436">Ligase</keyword>
<dbReference type="GO" id="GO:0016874">
    <property type="term" value="F:ligase activity"/>
    <property type="evidence" value="ECO:0007669"/>
    <property type="project" value="UniProtKB-KW"/>
</dbReference>
<dbReference type="Gene3D" id="3.30.300.30">
    <property type="match status" value="1"/>
</dbReference>
<dbReference type="InterPro" id="IPR045851">
    <property type="entry name" value="AMP-bd_C_sf"/>
</dbReference>
<dbReference type="InterPro" id="IPR025110">
    <property type="entry name" value="AMP-bd_C"/>
</dbReference>
<dbReference type="InterPro" id="IPR042099">
    <property type="entry name" value="ANL_N_sf"/>
</dbReference>
<accession>A0ABQ1BG60</accession>
<name>A0ABQ1BG60_9MYCO</name>
<gene>
    <name evidence="5" type="ORF">MKUB_01840</name>
</gene>
<comment type="caution">
    <text evidence="5">The sequence shown here is derived from an EMBL/GenBank/DDBJ whole genome shotgun (WGS) entry which is preliminary data.</text>
</comment>